<keyword evidence="2" id="KW-1185">Reference proteome</keyword>
<accession>Q1ISS0</accession>
<dbReference type="eggNOG" id="COG0317">
    <property type="taxonomic scope" value="Bacteria"/>
</dbReference>
<evidence type="ECO:0000313" key="2">
    <source>
        <dbReference type="Proteomes" id="UP000002432"/>
    </source>
</evidence>
<dbReference type="OrthoDB" id="187317at2"/>
<dbReference type="STRING" id="204669.Acid345_1077"/>
<protein>
    <submittedName>
        <fullName evidence="1">Guanosine polyphosphate pyrophosphohydrolase/synthetase</fullName>
    </submittedName>
</protein>
<reference evidence="1 2" key="1">
    <citation type="journal article" date="2009" name="Appl. Environ. Microbiol.">
        <title>Three genomes from the phylum Acidobacteria provide insight into the lifestyles of these microorganisms in soils.</title>
        <authorList>
            <person name="Ward N.L."/>
            <person name="Challacombe J.F."/>
            <person name="Janssen P.H."/>
            <person name="Henrissat B."/>
            <person name="Coutinho P.M."/>
            <person name="Wu M."/>
            <person name="Xie G."/>
            <person name="Haft D.H."/>
            <person name="Sait M."/>
            <person name="Badger J."/>
            <person name="Barabote R.D."/>
            <person name="Bradley B."/>
            <person name="Brettin T.S."/>
            <person name="Brinkac L.M."/>
            <person name="Bruce D."/>
            <person name="Creasy T."/>
            <person name="Daugherty S.C."/>
            <person name="Davidsen T.M."/>
            <person name="DeBoy R.T."/>
            <person name="Detter J.C."/>
            <person name="Dodson R.J."/>
            <person name="Durkin A.S."/>
            <person name="Ganapathy A."/>
            <person name="Gwinn-Giglio M."/>
            <person name="Han C.S."/>
            <person name="Khouri H."/>
            <person name="Kiss H."/>
            <person name="Kothari S.P."/>
            <person name="Madupu R."/>
            <person name="Nelson K.E."/>
            <person name="Nelson W.C."/>
            <person name="Paulsen I."/>
            <person name="Penn K."/>
            <person name="Ren Q."/>
            <person name="Rosovitz M.J."/>
            <person name="Selengut J.D."/>
            <person name="Shrivastava S."/>
            <person name="Sullivan S.A."/>
            <person name="Tapia R."/>
            <person name="Thompson L.S."/>
            <person name="Watkins K.L."/>
            <person name="Yang Q."/>
            <person name="Yu C."/>
            <person name="Zafar N."/>
            <person name="Zhou L."/>
            <person name="Kuske C.R."/>
        </authorList>
    </citation>
    <scope>NUCLEOTIDE SEQUENCE [LARGE SCALE GENOMIC DNA]</scope>
    <source>
        <strain evidence="1 2">Ellin345</strain>
    </source>
</reference>
<evidence type="ECO:0000313" key="1">
    <source>
        <dbReference type="EMBL" id="ABF40080.1"/>
    </source>
</evidence>
<dbReference type="Pfam" id="PF13328">
    <property type="entry name" value="HD_4"/>
    <property type="match status" value="1"/>
</dbReference>
<dbReference type="InterPro" id="IPR052194">
    <property type="entry name" value="MESH1"/>
</dbReference>
<dbReference type="EnsemblBacteria" id="ABF40080">
    <property type="protein sequence ID" value="ABF40080"/>
    <property type="gene ID" value="Acid345_1077"/>
</dbReference>
<dbReference type="GO" id="GO:0008893">
    <property type="term" value="F:guanosine-3',5'-bis(diphosphate) 3'-diphosphatase activity"/>
    <property type="evidence" value="ECO:0007669"/>
    <property type="project" value="TreeGrafter"/>
</dbReference>
<organism evidence="1 2">
    <name type="scientific">Koribacter versatilis (strain Ellin345)</name>
    <dbReference type="NCBI Taxonomy" id="204669"/>
    <lineage>
        <taxon>Bacteria</taxon>
        <taxon>Pseudomonadati</taxon>
        <taxon>Acidobacteriota</taxon>
        <taxon>Terriglobia</taxon>
        <taxon>Terriglobales</taxon>
        <taxon>Candidatus Korobacteraceae</taxon>
        <taxon>Candidatus Korobacter</taxon>
    </lineage>
</organism>
<dbReference type="RefSeq" id="WP_011521882.1">
    <property type="nucleotide sequence ID" value="NC_008009.1"/>
</dbReference>
<gene>
    <name evidence="1" type="ordered locus">Acid345_1077</name>
</gene>
<dbReference type="HOGENOM" id="CLU_610909_0_0_0"/>
<name>Q1ISS0_KORVE</name>
<dbReference type="EMBL" id="CP000360">
    <property type="protein sequence ID" value="ABF40080.1"/>
    <property type="molecule type" value="Genomic_DNA"/>
</dbReference>
<dbReference type="AlphaFoldDB" id="Q1ISS0"/>
<dbReference type="PANTHER" id="PTHR46246:SF1">
    <property type="entry name" value="GUANOSINE-3',5'-BIS(DIPHOSPHATE) 3'-PYROPHOSPHOHYDROLASE MESH1"/>
    <property type="match status" value="1"/>
</dbReference>
<dbReference type="Proteomes" id="UP000002432">
    <property type="component" value="Chromosome"/>
</dbReference>
<dbReference type="PANTHER" id="PTHR46246">
    <property type="entry name" value="GUANOSINE-3',5'-BIS(DIPHOSPHATE) 3'-PYROPHOSPHOHYDROLASE MESH1"/>
    <property type="match status" value="1"/>
</dbReference>
<proteinExistence type="predicted"/>
<sequence length="439" mass="48820">MPELIQSAKQFALQQTERISQSRHPKQQTAENHLKAVAQNVASVTSDRNAIAAAWLHDIVGDTPVTLGMIERRFGADIARLVHELTPVSRPGDGDRAARFAKDKRHFAAISPTAKLVKLADMIDTCRDLRAADPAVARPFLLEVTELLPVLEDGDIRLAARLRKELQRAPKTLGDVEATPPPRLEPLAISLNALRVFERAFSAWDIADPLLLFHADADAAECRHEIEAAREEVAAVWQDGALRGYVTGSELKEGTCAGYVRAIAPDQLLDADGSLTDAIEILTRYDACFVTWDGEPRGAITRVDAHKPAVRMWLFGIITVIEMEFTERVRQQWPAGGWSTLVSAGRLEKARQLFAECTRRHEKCELLDCLQLGDKIQILISDPASLALIDIPTANAAKRITAQIESLRNKLAHSQDFIDQDWPQVVRLARRVEHMVQQF</sequence>
<dbReference type="Gene3D" id="1.10.3210.10">
    <property type="entry name" value="Hypothetical protein af1432"/>
    <property type="match status" value="1"/>
</dbReference>
<dbReference type="KEGG" id="aba:Acid345_1077"/>
<dbReference type="SUPFAM" id="SSF109604">
    <property type="entry name" value="HD-domain/PDEase-like"/>
    <property type="match status" value="1"/>
</dbReference>